<evidence type="ECO:0000313" key="2">
    <source>
        <dbReference type="EMBL" id="WOC52911.1"/>
    </source>
</evidence>
<dbReference type="Proteomes" id="UP001432059">
    <property type="component" value="Chromosome"/>
</dbReference>
<keyword evidence="3" id="KW-1185">Reference proteome</keyword>
<dbReference type="InterPro" id="IPR029058">
    <property type="entry name" value="AB_hydrolase_fold"/>
</dbReference>
<protein>
    <submittedName>
        <fullName evidence="2">Alpha/beta hydrolase</fullName>
    </submittedName>
</protein>
<dbReference type="SUPFAM" id="SSF53474">
    <property type="entry name" value="alpha/beta-Hydrolases"/>
    <property type="match status" value="1"/>
</dbReference>
<dbReference type="InterPro" id="IPR000073">
    <property type="entry name" value="AB_hydrolase_1"/>
</dbReference>
<accession>A0AAU0F2B6</accession>
<evidence type="ECO:0000259" key="1">
    <source>
        <dbReference type="Pfam" id="PF00561"/>
    </source>
</evidence>
<dbReference type="Gene3D" id="3.40.50.1820">
    <property type="entry name" value="alpha/beta hydrolase"/>
    <property type="match status" value="1"/>
</dbReference>
<dbReference type="KEGG" id="bpor:BPO_2264"/>
<dbReference type="InterPro" id="IPR050471">
    <property type="entry name" value="AB_hydrolase"/>
</dbReference>
<dbReference type="RefSeq" id="WP_327984227.1">
    <property type="nucleotide sequence ID" value="NZ_CP136426.1"/>
</dbReference>
<dbReference type="PANTHER" id="PTHR43433:SF5">
    <property type="entry name" value="AB HYDROLASE-1 DOMAIN-CONTAINING PROTEIN"/>
    <property type="match status" value="1"/>
</dbReference>
<name>A0AAU0F2B6_9FLAO</name>
<gene>
    <name evidence="2" type="ORF">BPO_2264</name>
</gene>
<dbReference type="EMBL" id="CP136426">
    <property type="protein sequence ID" value="WOC52911.1"/>
    <property type="molecule type" value="Genomic_DNA"/>
</dbReference>
<feature type="domain" description="AB hydrolase-1" evidence="1">
    <location>
        <begin position="33"/>
        <end position="264"/>
    </location>
</feature>
<organism evidence="2 3">
    <name type="scientific">Bergeyella porcorum</name>
    <dbReference type="NCBI Taxonomy" id="1735111"/>
    <lineage>
        <taxon>Bacteria</taxon>
        <taxon>Pseudomonadati</taxon>
        <taxon>Bacteroidota</taxon>
        <taxon>Flavobacteriia</taxon>
        <taxon>Flavobacteriales</taxon>
        <taxon>Weeksellaceae</taxon>
        <taxon>Bergeyella</taxon>
    </lineage>
</organism>
<dbReference type="AlphaFoldDB" id="A0AAU0F2B6"/>
<dbReference type="PRINTS" id="PR00111">
    <property type="entry name" value="ABHYDROLASE"/>
</dbReference>
<dbReference type="Pfam" id="PF00561">
    <property type="entry name" value="Abhydrolase_1"/>
    <property type="match status" value="1"/>
</dbReference>
<dbReference type="PANTHER" id="PTHR43433">
    <property type="entry name" value="HYDROLASE, ALPHA/BETA FOLD FAMILY PROTEIN"/>
    <property type="match status" value="1"/>
</dbReference>
<sequence>MEKYSNTPNRFVTAEDGTRFAYREYGKEGGTPIVCFVHLAANMDNWRPELLDLLAQNHRIITFDYKGVGLSSGEQPLTIQQMAKESLLFIQALKLEKVHILSISMGGYVAQELVAIAPEKVEKLILTGTGIRGGRAVKDIRKIADKHTLRGVLTFKDPKVYMFFNRNKSGKQQANEFISSLKERKNEKSKGISWKSYRRQLSAIEHWGKQPLADLSQIQQPTLVVNGDNDIIVPTEHSYTLAKEIPNAKLVIYPDAGHGAIFQEYEKFANEVIQFFKSII</sequence>
<reference evidence="2" key="1">
    <citation type="submission" date="2023-10" db="EMBL/GenBank/DDBJ databases">
        <title>Characterization and whole genome sequencing of a novel strain of Bergeyella porcorum QD2021 isolated from pig.</title>
        <authorList>
            <person name="Liu G."/>
            <person name="Chen C."/>
            <person name="Han X."/>
        </authorList>
    </citation>
    <scope>NUCLEOTIDE SEQUENCE</scope>
    <source>
        <strain evidence="2">QD2021</strain>
    </source>
</reference>
<evidence type="ECO:0000313" key="3">
    <source>
        <dbReference type="Proteomes" id="UP001432059"/>
    </source>
</evidence>
<keyword evidence="2" id="KW-0378">Hydrolase</keyword>
<dbReference type="GO" id="GO:0016787">
    <property type="term" value="F:hydrolase activity"/>
    <property type="evidence" value="ECO:0007669"/>
    <property type="project" value="UniProtKB-KW"/>
</dbReference>
<proteinExistence type="predicted"/>